<reference evidence="2" key="1">
    <citation type="submission" date="2022-11" db="UniProtKB">
        <authorList>
            <consortium name="WormBaseParasite"/>
        </authorList>
    </citation>
    <scope>IDENTIFICATION</scope>
</reference>
<sequence>MKVDDTNNSVEDMDIDNVHRDANNYVEDMDVDDISGDANNNVEDMDVDDVVDELLSVVSNPCPSVTSCLMADHRQTHLTEPPFNILCSTSRTAASMPCYLEKIAIIHLLALRAQVAFVGGSSSSNI</sequence>
<dbReference type="Proteomes" id="UP000887566">
    <property type="component" value="Unplaced"/>
</dbReference>
<organism evidence="1 2">
    <name type="scientific">Plectus sambesii</name>
    <dbReference type="NCBI Taxonomy" id="2011161"/>
    <lineage>
        <taxon>Eukaryota</taxon>
        <taxon>Metazoa</taxon>
        <taxon>Ecdysozoa</taxon>
        <taxon>Nematoda</taxon>
        <taxon>Chromadorea</taxon>
        <taxon>Plectida</taxon>
        <taxon>Plectina</taxon>
        <taxon>Plectoidea</taxon>
        <taxon>Plectidae</taxon>
        <taxon>Plectus</taxon>
    </lineage>
</organism>
<keyword evidence="1" id="KW-1185">Reference proteome</keyword>
<accession>A0A914WJH0</accession>
<dbReference type="AlphaFoldDB" id="A0A914WJH0"/>
<name>A0A914WJH0_9BILA</name>
<protein>
    <submittedName>
        <fullName evidence="2">Uncharacterized protein</fullName>
    </submittedName>
</protein>
<proteinExistence type="predicted"/>
<dbReference type="WBParaSite" id="PSAMB.scaffold4043size15896.g23277.t1">
    <property type="protein sequence ID" value="PSAMB.scaffold4043size15896.g23277.t1"/>
    <property type="gene ID" value="PSAMB.scaffold4043size15896.g23277"/>
</dbReference>
<evidence type="ECO:0000313" key="2">
    <source>
        <dbReference type="WBParaSite" id="PSAMB.scaffold4043size15896.g23277.t1"/>
    </source>
</evidence>
<evidence type="ECO:0000313" key="1">
    <source>
        <dbReference type="Proteomes" id="UP000887566"/>
    </source>
</evidence>